<evidence type="ECO:0000313" key="6">
    <source>
        <dbReference type="Ensembl" id="ENSEBUP00000005644.1"/>
    </source>
</evidence>
<keyword evidence="7" id="KW-1185">Reference proteome</keyword>
<gene>
    <name evidence="4" type="primary">SDHAF2</name>
    <name evidence="4" type="synonym">PGL2</name>
    <name evidence="4" type="synonym">SDH5</name>
</gene>
<dbReference type="GeneTree" id="ENSGT00390000001149"/>
<feature type="region of interest" description="Disordered" evidence="5">
    <location>
        <begin position="198"/>
        <end position="223"/>
    </location>
</feature>
<dbReference type="SUPFAM" id="SSF109910">
    <property type="entry name" value="YgfY-like"/>
    <property type="match status" value="1"/>
</dbReference>
<name>A0A8C4NCD9_EPTBU</name>
<dbReference type="GO" id="GO:0006099">
    <property type="term" value="P:tricarboxylic acid cycle"/>
    <property type="evidence" value="ECO:0007669"/>
    <property type="project" value="TreeGrafter"/>
</dbReference>
<evidence type="ECO:0000256" key="5">
    <source>
        <dbReference type="SAM" id="MobiDB-lite"/>
    </source>
</evidence>
<dbReference type="InterPro" id="IPR028882">
    <property type="entry name" value="SDHAF2"/>
</dbReference>
<evidence type="ECO:0000256" key="4">
    <source>
        <dbReference type="HAMAP-Rule" id="MF_03057"/>
    </source>
</evidence>
<dbReference type="InterPro" id="IPR005631">
    <property type="entry name" value="SDH"/>
</dbReference>
<evidence type="ECO:0000256" key="3">
    <source>
        <dbReference type="ARBA" id="ARBA00023186"/>
    </source>
</evidence>
<evidence type="ECO:0000313" key="7">
    <source>
        <dbReference type="Proteomes" id="UP000694388"/>
    </source>
</evidence>
<evidence type="ECO:0000256" key="1">
    <source>
        <dbReference type="ARBA" id="ARBA00004305"/>
    </source>
</evidence>
<dbReference type="GO" id="GO:0010719">
    <property type="term" value="P:negative regulation of epithelial to mesenchymal transition"/>
    <property type="evidence" value="ECO:0007669"/>
    <property type="project" value="UniProtKB-ARBA"/>
</dbReference>
<comment type="function">
    <text evidence="4">Plays an essential role in the assembly of succinate dehydrogenase (SDH), an enzyme complex (also referred to as respiratory complex II) that is a component of both the tricarboxylic acid (TCA) cycle and the mitochondrial electron transport chain, and which couples the oxidation of succinate to fumarate with the reduction of ubiquinone (coenzyme Q) to ubiquinol. Required for flavinylation (covalent attachment of FAD) of the flavoprotein subunit SDHA of the SDH catalytic dimer.</text>
</comment>
<dbReference type="PANTHER" id="PTHR12469">
    <property type="entry name" value="PROTEIN EMI5 HOMOLOG, MITOCHONDRIAL"/>
    <property type="match status" value="1"/>
</dbReference>
<dbReference type="Pfam" id="PF03937">
    <property type="entry name" value="Sdh5"/>
    <property type="match status" value="1"/>
</dbReference>
<protein>
    <recommendedName>
        <fullName evidence="4">Succinate dehydrogenase assembly factor 2, mitochondrial</fullName>
        <shortName evidence="4">SDH assembly factor 2</shortName>
        <shortName evidence="4">SDHAF2</shortName>
    </recommendedName>
</protein>
<dbReference type="InterPro" id="IPR036714">
    <property type="entry name" value="SDH_sf"/>
</dbReference>
<dbReference type="FunFam" id="1.10.150.250:FF:000002">
    <property type="entry name" value="Succinate dehydrogenase assembly factor 2, mitochondrial"/>
    <property type="match status" value="1"/>
</dbReference>
<keyword evidence="3 4" id="KW-0143">Chaperone</keyword>
<dbReference type="HAMAP" id="MF_03057">
    <property type="entry name" value="SDHAF2"/>
    <property type="match status" value="1"/>
</dbReference>
<reference evidence="6" key="1">
    <citation type="submission" date="2025-08" db="UniProtKB">
        <authorList>
            <consortium name="Ensembl"/>
        </authorList>
    </citation>
    <scope>IDENTIFICATION</scope>
</reference>
<organism evidence="6 7">
    <name type="scientific">Eptatretus burgeri</name>
    <name type="common">Inshore hagfish</name>
    <dbReference type="NCBI Taxonomy" id="7764"/>
    <lineage>
        <taxon>Eukaryota</taxon>
        <taxon>Metazoa</taxon>
        <taxon>Chordata</taxon>
        <taxon>Craniata</taxon>
        <taxon>Vertebrata</taxon>
        <taxon>Cyclostomata</taxon>
        <taxon>Myxini</taxon>
        <taxon>Myxiniformes</taxon>
        <taxon>Myxinidae</taxon>
        <taxon>Eptatretinae</taxon>
        <taxon>Eptatretus</taxon>
    </lineage>
</organism>
<proteinExistence type="inferred from homology"/>
<dbReference type="Ensembl" id="ENSEBUT00000006085.1">
    <property type="protein sequence ID" value="ENSEBUP00000005644.1"/>
    <property type="gene ID" value="ENSEBUG00000003827.1"/>
</dbReference>
<dbReference type="GO" id="GO:0005759">
    <property type="term" value="C:mitochondrial matrix"/>
    <property type="evidence" value="ECO:0007669"/>
    <property type="project" value="UniProtKB-SubCell"/>
</dbReference>
<dbReference type="AlphaFoldDB" id="A0A8C4NCD9"/>
<comment type="subunit">
    <text evidence="4">Interacts with SDHA within the SDH catalytic dimer.</text>
</comment>
<feature type="compositionally biased region" description="Basic and acidic residues" evidence="5">
    <location>
        <begin position="211"/>
        <end position="223"/>
    </location>
</feature>
<comment type="similarity">
    <text evidence="4">Belongs to the SDHAF2 family.</text>
</comment>
<sequence>MWCYLNVDRCLDSQTKERTAFIVHFNNTLKSTTKKTTSGRIKKFRREMSRYLVTMFRCGVVLRPAVSRPATRYHGSRPVVTFSRAHGGHGSDDSVTAPWKGRPGETLQRKRARLLYESRKRGTLENCLLLSIFAKEFLERLSPSQVDLYDRLINKPSNDWDLFHWITGAQSPPSEFDNEVMHLLQDFAKNSRMEQRLRQPDLEYLNTQKSSECKNDSKTSKPT</sequence>
<reference evidence="6" key="2">
    <citation type="submission" date="2025-09" db="UniProtKB">
        <authorList>
            <consortium name="Ensembl"/>
        </authorList>
    </citation>
    <scope>IDENTIFICATION</scope>
</reference>
<dbReference type="Gene3D" id="1.10.150.250">
    <property type="entry name" value="Flavinator of succinate dehydrogenase"/>
    <property type="match status" value="1"/>
</dbReference>
<keyword evidence="2 4" id="KW-0496">Mitochondrion</keyword>
<dbReference type="Proteomes" id="UP000694388">
    <property type="component" value="Unplaced"/>
</dbReference>
<dbReference type="PANTHER" id="PTHR12469:SF2">
    <property type="entry name" value="SUCCINATE DEHYDROGENASE ASSEMBLY FACTOR 2, MITOCHONDRIAL"/>
    <property type="match status" value="1"/>
</dbReference>
<dbReference type="GO" id="GO:0006121">
    <property type="term" value="P:mitochondrial electron transport, succinate to ubiquinone"/>
    <property type="evidence" value="ECO:0007669"/>
    <property type="project" value="UniProtKB-UniRule"/>
</dbReference>
<accession>A0A8C4NCD9</accession>
<evidence type="ECO:0000256" key="2">
    <source>
        <dbReference type="ARBA" id="ARBA00023128"/>
    </source>
</evidence>
<comment type="subcellular location">
    <subcellularLocation>
        <location evidence="1 4">Mitochondrion matrix</location>
    </subcellularLocation>
</comment>
<dbReference type="GO" id="GO:0034553">
    <property type="term" value="P:mitochondrial respiratory chain complex II assembly"/>
    <property type="evidence" value="ECO:0007669"/>
    <property type="project" value="TreeGrafter"/>
</dbReference>